<comment type="caution">
    <text evidence="5">The sequence shown here is derived from an EMBL/GenBank/DDBJ whole genome shotgun (WGS) entry which is preliminary data.</text>
</comment>
<dbReference type="RefSeq" id="WP_152816628.1">
    <property type="nucleotide sequence ID" value="NZ_WHPC01000178.1"/>
</dbReference>
<evidence type="ECO:0000313" key="5">
    <source>
        <dbReference type="EMBL" id="MPV39159.1"/>
    </source>
</evidence>
<dbReference type="GO" id="GO:0016787">
    <property type="term" value="F:hydrolase activity"/>
    <property type="evidence" value="ECO:0007669"/>
    <property type="project" value="UniProtKB-KW"/>
</dbReference>
<reference evidence="5 6" key="1">
    <citation type="submission" date="2019-10" db="EMBL/GenBank/DDBJ databases">
        <title>Georgenia wutianyii sp. nov. and Georgenia yuyongxinii sp. nov. isolated from plateau pika (Ochotona curzoniae) in the Qinghai-Tibet plateau of China.</title>
        <authorList>
            <person name="Tian Z."/>
        </authorList>
    </citation>
    <scope>NUCLEOTIDE SEQUENCE [LARGE SCALE GENOMIC DNA]</scope>
    <source>
        <strain evidence="5 6">JCM 19765</strain>
    </source>
</reference>
<dbReference type="Pfam" id="PF02872">
    <property type="entry name" value="5_nucleotid_C"/>
    <property type="match status" value="1"/>
</dbReference>
<evidence type="ECO:0000256" key="2">
    <source>
        <dbReference type="RuleBase" id="RU362119"/>
    </source>
</evidence>
<evidence type="ECO:0000313" key="6">
    <source>
        <dbReference type="Proteomes" id="UP000437709"/>
    </source>
</evidence>
<keyword evidence="2" id="KW-0378">Hydrolase</keyword>
<evidence type="ECO:0008006" key="7">
    <source>
        <dbReference type="Google" id="ProtNLM"/>
    </source>
</evidence>
<keyword evidence="2" id="KW-0547">Nucleotide-binding</keyword>
<dbReference type="PRINTS" id="PR01607">
    <property type="entry name" value="APYRASEFAMLY"/>
</dbReference>
<feature type="chain" id="PRO_5027139446" description="Bifunctional metallophosphatase/5'-nucleotidase" evidence="2">
    <location>
        <begin position="26"/>
        <end position="726"/>
    </location>
</feature>
<dbReference type="SUPFAM" id="SSF55816">
    <property type="entry name" value="5'-nucleotidase (syn. UDP-sugar hydrolase), C-terminal domain"/>
    <property type="match status" value="1"/>
</dbReference>
<keyword evidence="1 2" id="KW-0732">Signal</keyword>
<comment type="similarity">
    <text evidence="2">Belongs to the 5'-nucleotidase family.</text>
</comment>
<dbReference type="InterPro" id="IPR036907">
    <property type="entry name" value="5'-Nucleotdase_C_sf"/>
</dbReference>
<dbReference type="GO" id="GO:0009166">
    <property type="term" value="P:nucleotide catabolic process"/>
    <property type="evidence" value="ECO:0007669"/>
    <property type="project" value="InterPro"/>
</dbReference>
<dbReference type="SUPFAM" id="SSF56300">
    <property type="entry name" value="Metallo-dependent phosphatases"/>
    <property type="match status" value="1"/>
</dbReference>
<dbReference type="Proteomes" id="UP000437709">
    <property type="component" value="Unassembled WGS sequence"/>
</dbReference>
<dbReference type="SUPFAM" id="SSF69318">
    <property type="entry name" value="Integrin alpha N-terminal domain"/>
    <property type="match status" value="1"/>
</dbReference>
<dbReference type="Pfam" id="PF00149">
    <property type="entry name" value="Metallophos"/>
    <property type="match status" value="1"/>
</dbReference>
<evidence type="ECO:0000259" key="3">
    <source>
        <dbReference type="Pfam" id="PF00149"/>
    </source>
</evidence>
<dbReference type="EMBL" id="WHPC01000178">
    <property type="protein sequence ID" value="MPV39159.1"/>
    <property type="molecule type" value="Genomic_DNA"/>
</dbReference>
<dbReference type="GO" id="GO:0030288">
    <property type="term" value="C:outer membrane-bounded periplasmic space"/>
    <property type="evidence" value="ECO:0007669"/>
    <property type="project" value="TreeGrafter"/>
</dbReference>
<dbReference type="InterPro" id="IPR006179">
    <property type="entry name" value="5_nucleotidase/apyrase"/>
</dbReference>
<dbReference type="InterPro" id="IPR004843">
    <property type="entry name" value="Calcineurin-like_PHP"/>
</dbReference>
<dbReference type="InterPro" id="IPR008334">
    <property type="entry name" value="5'-Nucleotdase_C"/>
</dbReference>
<feature type="non-terminal residue" evidence="5">
    <location>
        <position position="726"/>
    </location>
</feature>
<dbReference type="PANTHER" id="PTHR11575:SF6">
    <property type="entry name" value="2',3'-CYCLIC-NUCLEOTIDE 2'-PHOSPHODIESTERASE_3'-NUCLEOTIDASE"/>
    <property type="match status" value="1"/>
</dbReference>
<keyword evidence="6" id="KW-1185">Reference proteome</keyword>
<gene>
    <name evidence="5" type="ORF">GB881_19325</name>
</gene>
<protein>
    <recommendedName>
        <fullName evidence="7">Bifunctional metallophosphatase/5'-nucleotidase</fullName>
    </recommendedName>
</protein>
<dbReference type="InterPro" id="IPR029052">
    <property type="entry name" value="Metallo-depent_PP-like"/>
</dbReference>
<dbReference type="AlphaFoldDB" id="A0A6N7EM20"/>
<proteinExistence type="inferred from homology"/>
<dbReference type="InterPro" id="IPR028994">
    <property type="entry name" value="Integrin_alpha_N"/>
</dbReference>
<evidence type="ECO:0000256" key="1">
    <source>
        <dbReference type="ARBA" id="ARBA00022729"/>
    </source>
</evidence>
<feature type="signal peptide" evidence="2">
    <location>
        <begin position="1"/>
        <end position="25"/>
    </location>
</feature>
<dbReference type="PANTHER" id="PTHR11575">
    <property type="entry name" value="5'-NUCLEOTIDASE-RELATED"/>
    <property type="match status" value="1"/>
</dbReference>
<dbReference type="GO" id="GO:0000166">
    <property type="term" value="F:nucleotide binding"/>
    <property type="evidence" value="ECO:0007669"/>
    <property type="project" value="UniProtKB-KW"/>
</dbReference>
<feature type="domain" description="Calcineurin-like phosphoesterase" evidence="3">
    <location>
        <begin position="40"/>
        <end position="284"/>
    </location>
</feature>
<organism evidence="5 6">
    <name type="scientific">Georgenia subflava</name>
    <dbReference type="NCBI Taxonomy" id="1622177"/>
    <lineage>
        <taxon>Bacteria</taxon>
        <taxon>Bacillati</taxon>
        <taxon>Actinomycetota</taxon>
        <taxon>Actinomycetes</taxon>
        <taxon>Micrococcales</taxon>
        <taxon>Bogoriellaceae</taxon>
        <taxon>Georgenia</taxon>
    </lineage>
</organism>
<dbReference type="Gene3D" id="3.60.21.10">
    <property type="match status" value="1"/>
</dbReference>
<accession>A0A6N7EM20</accession>
<sequence length="726" mass="78847">MRVRHAAGGIAVACLSITLAAPALAATAPPDQLELTLVSTTDVHGHVYNWDYFAGAEYTGDDTLGLTRVSTTVDQIRAAKGEESVVVLDNGDAIQGTPLTYYYGMGEGAPAVLADEMVHPMATAFNEIGYDAQVVGNHEYNYGLDLLSAYDEDLNAPLLGANVVHAEGPNKGLPYHEPYTLIERTIDDQDVTVGVIGLVTPGVRVWDKQHVEGVLEFQDMVAAAKKWVPEVEALADVVVVIAHTGEGNVPDEGYDQSLLHEDVINNIGYQVPGIDVLVAGHSHQDNPGKVYENVEGGKVLMTQPYYWARSSTEVTLNLVPDGEGWQVDWTGENAPAAVAHYGQDVAEDAELKELLAEEHQTTVDYVNTPVADSVTELPASTSRYEDTAIIDFINHVQEETVRQALAGTEHADKTVISQASPFSRTAVFPEGEVTIRDIAGLYIYENTLRGAELTGAQLKDYLEYSARYFNQVEQGAEFDPETGTNATYPDRPDGVPDYNYDVISGLEYAIDISQPVGSRIVGLSHPDGTPVADDDVFVMAVNNYRQSGGGGFPHIADAPVVYDELLEIRQLLIDWAGNEGEINPDDFFVQNWALITEPLEEPGEPQEPPAEIPYGFFLNDSWTTKANHVFHYGRFSDEVLIGDWDGDGTDSITVRRGNVFYVSNAPRGGEAEHVYVYGRPGDTVVVGDWDGDGIDTLAVRRGAEYHVKNNLAGGPADQVVVYGRSG</sequence>
<name>A0A6N7EM20_9MICO</name>
<evidence type="ECO:0000259" key="4">
    <source>
        <dbReference type="Pfam" id="PF02872"/>
    </source>
</evidence>
<dbReference type="Gene3D" id="3.90.780.10">
    <property type="entry name" value="5'-Nucleotidase, C-terminal domain"/>
    <property type="match status" value="1"/>
</dbReference>
<feature type="domain" description="5'-Nucleotidase C-terminal" evidence="4">
    <location>
        <begin position="375"/>
        <end position="556"/>
    </location>
</feature>
<dbReference type="OrthoDB" id="1016457at2"/>